<dbReference type="OrthoDB" id="5412502at2759"/>
<feature type="region of interest" description="Disordered" evidence="1">
    <location>
        <begin position="502"/>
        <end position="545"/>
    </location>
</feature>
<sequence length="545" mass="59908">MASGEDGGPTGILAWFPWGRQDLPGWRFDVITLLAIIGESSVAEHAQTLTASWLCLLPRIIPAPQALLRPVRPQRLPEVTAKMAGVYGGVVLDTVGFFANIMHPLEDLKPFSFRVLKISHNHGVIGMARPVAAGKANGKGEGKGKGRLSGLGVWLLSGWRRRKEKGTGVAGGAGAGAGTAPGGNGRGKTEGTQQTVHFSLEDPERGISSSAEVEPAPGVPPRRMGTMSERFTDMLTNPTMINSEQRYTVPPAYYSPVHILSVFSFLLTIGIVVAAVFWNDGTAILAICLISLASTVVCYASLWQPILMNRRTTNKVPRGDVVIRTRVGAFILIKCTEEVARELYSGTEECKYVSAEYHRVFMGLGMVLLMVAVVLLGNCGWNSQVFIGASYILLNGLYWLMGMLPQRYFWDLSRYNVEDVTPEDAQRADETTDPSDPREGAPSFTRTLWYAVRETKYGAWVERSGALPGTDQWKEWLKEAVDEAWKNNRDWEAVRRKNEIMKESVDASSPTSLKHPVDKAQQHAPLLEVQPPRRRDSQGHGSSTF</sequence>
<keyword evidence="4" id="KW-1185">Reference proteome</keyword>
<protein>
    <submittedName>
        <fullName evidence="3">Uncharacterized protein</fullName>
    </submittedName>
</protein>
<reference evidence="3 4" key="1">
    <citation type="journal article" date="2016" name="Genome Announc.">
        <title>Genome Sequence of Madurella mycetomatis mm55, Isolated from a Human Mycetoma Case in Sudan.</title>
        <authorList>
            <person name="Smit S."/>
            <person name="Derks M.F."/>
            <person name="Bervoets S."/>
            <person name="Fahal A."/>
            <person name="van Leeuwen W."/>
            <person name="van Belkum A."/>
            <person name="van de Sande W.W."/>
        </authorList>
    </citation>
    <scope>NUCLEOTIDE SEQUENCE [LARGE SCALE GENOMIC DNA]</scope>
    <source>
        <strain evidence="4">mm55</strain>
    </source>
</reference>
<dbReference type="Proteomes" id="UP000078237">
    <property type="component" value="Unassembled WGS sequence"/>
</dbReference>
<feature type="region of interest" description="Disordered" evidence="1">
    <location>
        <begin position="421"/>
        <end position="442"/>
    </location>
</feature>
<name>A0A175W152_9PEZI</name>
<feature type="region of interest" description="Disordered" evidence="1">
    <location>
        <begin position="203"/>
        <end position="226"/>
    </location>
</feature>
<keyword evidence="2" id="KW-0472">Membrane</keyword>
<dbReference type="VEuPathDB" id="FungiDB:MMYC01_208383"/>
<evidence type="ECO:0000256" key="1">
    <source>
        <dbReference type="SAM" id="MobiDB-lite"/>
    </source>
</evidence>
<keyword evidence="2" id="KW-1133">Transmembrane helix</keyword>
<feature type="region of interest" description="Disordered" evidence="1">
    <location>
        <begin position="165"/>
        <end position="191"/>
    </location>
</feature>
<gene>
    <name evidence="3" type="ORF">MMYC01_208383</name>
</gene>
<feature type="transmembrane region" description="Helical" evidence="2">
    <location>
        <begin position="253"/>
        <end position="277"/>
    </location>
</feature>
<evidence type="ECO:0000313" key="4">
    <source>
        <dbReference type="Proteomes" id="UP000078237"/>
    </source>
</evidence>
<dbReference type="EMBL" id="LCTW02000169">
    <property type="protein sequence ID" value="KXX77265.1"/>
    <property type="molecule type" value="Genomic_DNA"/>
</dbReference>
<dbReference type="STRING" id="100816.A0A175W152"/>
<evidence type="ECO:0000313" key="3">
    <source>
        <dbReference type="EMBL" id="KXX77265.1"/>
    </source>
</evidence>
<keyword evidence="2" id="KW-0812">Transmembrane</keyword>
<proteinExistence type="predicted"/>
<dbReference type="AlphaFoldDB" id="A0A175W152"/>
<comment type="caution">
    <text evidence="3">The sequence shown here is derived from an EMBL/GenBank/DDBJ whole genome shotgun (WGS) entry which is preliminary data.</text>
</comment>
<feature type="transmembrane region" description="Helical" evidence="2">
    <location>
        <begin position="283"/>
        <end position="302"/>
    </location>
</feature>
<feature type="compositionally biased region" description="Gly residues" evidence="1">
    <location>
        <begin position="168"/>
        <end position="186"/>
    </location>
</feature>
<feature type="transmembrane region" description="Helical" evidence="2">
    <location>
        <begin position="383"/>
        <end position="404"/>
    </location>
</feature>
<organism evidence="3 4">
    <name type="scientific">Madurella mycetomatis</name>
    <dbReference type="NCBI Taxonomy" id="100816"/>
    <lineage>
        <taxon>Eukaryota</taxon>
        <taxon>Fungi</taxon>
        <taxon>Dikarya</taxon>
        <taxon>Ascomycota</taxon>
        <taxon>Pezizomycotina</taxon>
        <taxon>Sordariomycetes</taxon>
        <taxon>Sordariomycetidae</taxon>
        <taxon>Sordariales</taxon>
        <taxon>Sordariales incertae sedis</taxon>
        <taxon>Madurella</taxon>
    </lineage>
</organism>
<accession>A0A175W152</accession>
<feature type="transmembrane region" description="Helical" evidence="2">
    <location>
        <begin position="360"/>
        <end position="377"/>
    </location>
</feature>
<evidence type="ECO:0000256" key="2">
    <source>
        <dbReference type="SAM" id="Phobius"/>
    </source>
</evidence>
<feature type="compositionally biased region" description="Basic and acidic residues" evidence="1">
    <location>
        <begin position="424"/>
        <end position="439"/>
    </location>
</feature>